<name>A0A5M9JMG8_MONFR</name>
<reference evidence="2 3" key="1">
    <citation type="submission" date="2019-06" db="EMBL/GenBank/DDBJ databases">
        <title>Genome Sequence of the Brown Rot Fungal Pathogen Monilinia fructicola.</title>
        <authorList>
            <person name="De Miccolis Angelini R.M."/>
            <person name="Landi L."/>
            <person name="Abate D."/>
            <person name="Pollastro S."/>
            <person name="Romanazzi G."/>
            <person name="Faretra F."/>
        </authorList>
    </citation>
    <scope>NUCLEOTIDE SEQUENCE [LARGE SCALE GENOMIC DNA]</scope>
    <source>
        <strain evidence="2 3">Mfrc123</strain>
    </source>
</reference>
<feature type="region of interest" description="Disordered" evidence="1">
    <location>
        <begin position="38"/>
        <end position="63"/>
    </location>
</feature>
<keyword evidence="3" id="KW-1185">Reference proteome</keyword>
<evidence type="ECO:0000313" key="3">
    <source>
        <dbReference type="Proteomes" id="UP000322873"/>
    </source>
</evidence>
<sequence>MAIMNHPGIGAPSIHQSLQCDIKQTSAMLSVLKRLIPKEEKREKKKNPGIHPSSKRIVCLTPTPNHQPPIHPIQIEFHQKENLGHINNSGRINDNLVTPFRLYVSLPFLVQSNIKKKT</sequence>
<gene>
    <name evidence="2" type="ORF">EYC84_008617</name>
</gene>
<evidence type="ECO:0000256" key="1">
    <source>
        <dbReference type="SAM" id="MobiDB-lite"/>
    </source>
</evidence>
<evidence type="ECO:0000313" key="2">
    <source>
        <dbReference type="EMBL" id="KAA8568235.1"/>
    </source>
</evidence>
<protein>
    <submittedName>
        <fullName evidence="2">Uncharacterized protein</fullName>
    </submittedName>
</protein>
<proteinExistence type="predicted"/>
<dbReference type="EMBL" id="VICG01000010">
    <property type="protein sequence ID" value="KAA8568235.1"/>
    <property type="molecule type" value="Genomic_DNA"/>
</dbReference>
<comment type="caution">
    <text evidence="2">The sequence shown here is derived from an EMBL/GenBank/DDBJ whole genome shotgun (WGS) entry which is preliminary data.</text>
</comment>
<accession>A0A5M9JMG8</accession>
<dbReference type="AlphaFoldDB" id="A0A5M9JMG8"/>
<dbReference type="Proteomes" id="UP000322873">
    <property type="component" value="Unassembled WGS sequence"/>
</dbReference>
<organism evidence="2 3">
    <name type="scientific">Monilinia fructicola</name>
    <name type="common">Brown rot fungus</name>
    <name type="synonym">Ciboria fructicola</name>
    <dbReference type="NCBI Taxonomy" id="38448"/>
    <lineage>
        <taxon>Eukaryota</taxon>
        <taxon>Fungi</taxon>
        <taxon>Dikarya</taxon>
        <taxon>Ascomycota</taxon>
        <taxon>Pezizomycotina</taxon>
        <taxon>Leotiomycetes</taxon>
        <taxon>Helotiales</taxon>
        <taxon>Sclerotiniaceae</taxon>
        <taxon>Monilinia</taxon>
    </lineage>
</organism>